<organism evidence="2 3">
    <name type="scientific">Streptomyces caelestis</name>
    <dbReference type="NCBI Taxonomy" id="36816"/>
    <lineage>
        <taxon>Bacteria</taxon>
        <taxon>Bacillati</taxon>
        <taxon>Actinomycetota</taxon>
        <taxon>Actinomycetes</taxon>
        <taxon>Kitasatosporales</taxon>
        <taxon>Streptomycetaceae</taxon>
        <taxon>Streptomyces</taxon>
    </lineage>
</organism>
<comment type="caution">
    <text evidence="2">The sequence shown here is derived from an EMBL/GenBank/DDBJ whole genome shotgun (WGS) entry which is preliminary data.</text>
</comment>
<dbReference type="EMBL" id="JACHNE010000001">
    <property type="protein sequence ID" value="MBB5794550.1"/>
    <property type="molecule type" value="Genomic_DNA"/>
</dbReference>
<reference evidence="2 3" key="1">
    <citation type="submission" date="2020-08" db="EMBL/GenBank/DDBJ databases">
        <title>Sequencing the genomes of 1000 actinobacteria strains.</title>
        <authorList>
            <person name="Klenk H.-P."/>
        </authorList>
    </citation>
    <scope>NUCLEOTIDE SEQUENCE [LARGE SCALE GENOMIC DNA]</scope>
    <source>
        <strain evidence="2 3">DSM 40084</strain>
    </source>
</reference>
<gene>
    <name evidence="2" type="ORF">HDA41_002514</name>
</gene>
<accession>A0A7W9H2S2</accession>
<feature type="compositionally biased region" description="Basic and acidic residues" evidence="1">
    <location>
        <begin position="92"/>
        <end position="107"/>
    </location>
</feature>
<dbReference type="Proteomes" id="UP000590647">
    <property type="component" value="Unassembled WGS sequence"/>
</dbReference>
<evidence type="ECO:0000256" key="1">
    <source>
        <dbReference type="SAM" id="MobiDB-lite"/>
    </source>
</evidence>
<evidence type="ECO:0000313" key="3">
    <source>
        <dbReference type="Proteomes" id="UP000590647"/>
    </source>
</evidence>
<feature type="region of interest" description="Disordered" evidence="1">
    <location>
        <begin position="82"/>
        <end position="107"/>
    </location>
</feature>
<keyword evidence="3" id="KW-1185">Reference proteome</keyword>
<sequence>MRAKEPTREGSEDRIAEGRLQAELRVEGAPGLLTVSADLRTAKLRTSVEIPAPEQGYPLTWAKRLVRRLAEAPADLRVETLVEGGTGGPRGTLERLRPEPADLLPKDGATRITGFRLSLFKGMGSGRGSAESGFIRSVDDTVHRFHTSVVVHPDAPASGRATAKERAAV</sequence>
<evidence type="ECO:0000313" key="2">
    <source>
        <dbReference type="EMBL" id="MBB5794550.1"/>
    </source>
</evidence>
<protein>
    <submittedName>
        <fullName evidence="2">Uncharacterized protein</fullName>
    </submittedName>
</protein>
<dbReference type="AlphaFoldDB" id="A0A7W9H2S2"/>
<proteinExistence type="predicted"/>
<name>A0A7W9H2S2_9ACTN</name>